<protein>
    <submittedName>
        <fullName evidence="2">NADH dehydrogenase</fullName>
    </submittedName>
</protein>
<dbReference type="AlphaFoldDB" id="C0QR41"/>
<dbReference type="CDD" id="cd05271">
    <property type="entry name" value="NDUFA9_like_SDR_a"/>
    <property type="match status" value="1"/>
</dbReference>
<dbReference type="Proteomes" id="UP000001366">
    <property type="component" value="Chromosome"/>
</dbReference>
<gene>
    <name evidence="2" type="ordered locus">PERMA_1368</name>
</gene>
<dbReference type="RefSeq" id="WP_012675832.1">
    <property type="nucleotide sequence ID" value="NC_012440.1"/>
</dbReference>
<dbReference type="OrthoDB" id="9807212at2"/>
<dbReference type="HOGENOM" id="CLU_007383_6_5_0"/>
<dbReference type="InterPro" id="IPR036291">
    <property type="entry name" value="NAD(P)-bd_dom_sf"/>
</dbReference>
<proteinExistence type="predicted"/>
<keyword evidence="3" id="KW-1185">Reference proteome</keyword>
<evidence type="ECO:0000313" key="3">
    <source>
        <dbReference type="Proteomes" id="UP000001366"/>
    </source>
</evidence>
<dbReference type="SUPFAM" id="SSF51735">
    <property type="entry name" value="NAD(P)-binding Rossmann-fold domains"/>
    <property type="match status" value="1"/>
</dbReference>
<dbReference type="PANTHER" id="PTHR12126">
    <property type="entry name" value="NADH-UBIQUINONE OXIDOREDUCTASE 39 KDA SUBUNIT-RELATED"/>
    <property type="match status" value="1"/>
</dbReference>
<dbReference type="eggNOG" id="COG0702">
    <property type="taxonomic scope" value="Bacteria"/>
</dbReference>
<dbReference type="PaxDb" id="123214-PERMA_1368"/>
<dbReference type="STRING" id="123214.PERMA_1368"/>
<feature type="domain" description="NAD-dependent epimerase/dehydratase" evidence="1">
    <location>
        <begin position="3"/>
        <end position="162"/>
    </location>
</feature>
<accession>C0QR41</accession>
<dbReference type="Pfam" id="PF01370">
    <property type="entry name" value="Epimerase"/>
    <property type="match status" value="1"/>
</dbReference>
<evidence type="ECO:0000259" key="1">
    <source>
        <dbReference type="Pfam" id="PF01370"/>
    </source>
</evidence>
<organism evidence="2 3">
    <name type="scientific">Persephonella marina (strain DSM 14350 / EX-H1)</name>
    <dbReference type="NCBI Taxonomy" id="123214"/>
    <lineage>
        <taxon>Bacteria</taxon>
        <taxon>Pseudomonadati</taxon>
        <taxon>Aquificota</taxon>
        <taxon>Aquificia</taxon>
        <taxon>Aquificales</taxon>
        <taxon>Hydrogenothermaceae</taxon>
        <taxon>Persephonella</taxon>
    </lineage>
</organism>
<name>C0QR41_PERMH</name>
<sequence>MKILVTGGTGFVGRYLVEELSKEHQLVLPTRDIKKAELLFSGRGNLDNIKIIHFQEDLDHTVRKYRPEVIINLLGILYENRKKGITFEKVHFEYTKKLVDAASDIGIKLFVQMSALGADPSSKSRYQRTKGVAEEYIRSSNINYIIHRPSIIMGREQKLFQDMKKFGKIMPLFLAPEGRVQPVHILDVRDCFLKSLDEEDEIFELCGDRVVTFKELFEFALKYAGYRRPVIQMPKIFFRFMLPFFKLLPEPPMTEDQYYMLQKDNVCSGKYRGVKELLGKIRNPFEF</sequence>
<dbReference type="PANTHER" id="PTHR12126:SF11">
    <property type="entry name" value="NADH DEHYDROGENASE [UBIQUINONE] 1 ALPHA SUBCOMPLEX SUBUNIT 9, MITOCHONDRIAL"/>
    <property type="match status" value="1"/>
</dbReference>
<dbReference type="KEGG" id="pmx:PERMA_1368"/>
<dbReference type="InterPro" id="IPR001509">
    <property type="entry name" value="Epimerase_deHydtase"/>
</dbReference>
<dbReference type="EMBL" id="CP001230">
    <property type="protein sequence ID" value="ACO03593.1"/>
    <property type="molecule type" value="Genomic_DNA"/>
</dbReference>
<reference evidence="2 3" key="1">
    <citation type="journal article" date="2009" name="J. Bacteriol.">
        <title>Complete and draft genome sequences of six members of the Aquificales.</title>
        <authorList>
            <person name="Reysenbach A.L."/>
            <person name="Hamamura N."/>
            <person name="Podar M."/>
            <person name="Griffiths E."/>
            <person name="Ferreira S."/>
            <person name="Hochstein R."/>
            <person name="Heidelberg J."/>
            <person name="Johnson J."/>
            <person name="Mead D."/>
            <person name="Pohorille A."/>
            <person name="Sarmiento M."/>
            <person name="Schweighofer K."/>
            <person name="Seshadri R."/>
            <person name="Voytek M.A."/>
        </authorList>
    </citation>
    <scope>NUCLEOTIDE SEQUENCE [LARGE SCALE GENOMIC DNA]</scope>
    <source>
        <strain evidence="3">DSM 14350 / EX-H1</strain>
    </source>
</reference>
<evidence type="ECO:0000313" key="2">
    <source>
        <dbReference type="EMBL" id="ACO03593.1"/>
    </source>
</evidence>
<dbReference type="GO" id="GO:0044877">
    <property type="term" value="F:protein-containing complex binding"/>
    <property type="evidence" value="ECO:0007669"/>
    <property type="project" value="TreeGrafter"/>
</dbReference>
<dbReference type="InterPro" id="IPR051207">
    <property type="entry name" value="ComplexI_NDUFA9_subunit"/>
</dbReference>
<dbReference type="Gene3D" id="3.40.50.720">
    <property type="entry name" value="NAD(P)-binding Rossmann-like Domain"/>
    <property type="match status" value="1"/>
</dbReference>